<reference evidence="1" key="2">
    <citation type="submission" date="2023-04" db="EMBL/GenBank/DDBJ databases">
        <authorList>
            <person name="Bruccoleri R.E."/>
            <person name="Oakeley E.J."/>
            <person name="Faust A.-M."/>
            <person name="Dessus-Babus S."/>
            <person name="Altorfer M."/>
            <person name="Burckhardt D."/>
            <person name="Oertli M."/>
            <person name="Naumann U."/>
            <person name="Petersen F."/>
            <person name="Wong J."/>
        </authorList>
    </citation>
    <scope>NUCLEOTIDE SEQUENCE</scope>
    <source>
        <strain evidence="1">GSM-AAB239-AS_SAM_17_03QT</strain>
        <tissue evidence="1">Leaf</tissue>
    </source>
</reference>
<dbReference type="Proteomes" id="UP001140949">
    <property type="component" value="Unassembled WGS sequence"/>
</dbReference>
<evidence type="ECO:0000313" key="2">
    <source>
        <dbReference type="Proteomes" id="UP001140949"/>
    </source>
</evidence>
<name>A0AAX6H8U8_IRIPA</name>
<comment type="caution">
    <text evidence="1">The sequence shown here is derived from an EMBL/GenBank/DDBJ whole genome shotgun (WGS) entry which is preliminary data.</text>
</comment>
<gene>
    <name evidence="1" type="ORF">M6B38_120995</name>
</gene>
<dbReference type="AlphaFoldDB" id="A0AAX6H8U8"/>
<reference evidence="1" key="1">
    <citation type="journal article" date="2023" name="GigaByte">
        <title>Genome assembly of the bearded iris, Iris pallida Lam.</title>
        <authorList>
            <person name="Bruccoleri R.E."/>
            <person name="Oakeley E.J."/>
            <person name="Faust A.M.E."/>
            <person name="Altorfer M."/>
            <person name="Dessus-Babus S."/>
            <person name="Burckhardt D."/>
            <person name="Oertli M."/>
            <person name="Naumann U."/>
            <person name="Petersen F."/>
            <person name="Wong J."/>
        </authorList>
    </citation>
    <scope>NUCLEOTIDE SEQUENCE</scope>
    <source>
        <strain evidence="1">GSM-AAB239-AS_SAM_17_03QT</strain>
    </source>
</reference>
<protein>
    <submittedName>
        <fullName evidence="1">Pollen-specific leucine-rich repeat extensin-like protein 3</fullName>
    </submittedName>
</protein>
<evidence type="ECO:0000313" key="1">
    <source>
        <dbReference type="EMBL" id="KAJ6837470.1"/>
    </source>
</evidence>
<dbReference type="EMBL" id="JANAVB010011397">
    <property type="protein sequence ID" value="KAJ6837470.1"/>
    <property type="molecule type" value="Genomic_DNA"/>
</dbReference>
<proteinExistence type="predicted"/>
<sequence>MRMMEVVPVVASGRRERGCGKSGWSGSSGRLGTEESDVVLSVSVCRYGTGSDLVSGMSNMRNL</sequence>
<accession>A0AAX6H8U8</accession>
<organism evidence="1 2">
    <name type="scientific">Iris pallida</name>
    <name type="common">Sweet iris</name>
    <dbReference type="NCBI Taxonomy" id="29817"/>
    <lineage>
        <taxon>Eukaryota</taxon>
        <taxon>Viridiplantae</taxon>
        <taxon>Streptophyta</taxon>
        <taxon>Embryophyta</taxon>
        <taxon>Tracheophyta</taxon>
        <taxon>Spermatophyta</taxon>
        <taxon>Magnoliopsida</taxon>
        <taxon>Liliopsida</taxon>
        <taxon>Asparagales</taxon>
        <taxon>Iridaceae</taxon>
        <taxon>Iridoideae</taxon>
        <taxon>Irideae</taxon>
        <taxon>Iris</taxon>
    </lineage>
</organism>
<keyword evidence="2" id="KW-1185">Reference proteome</keyword>